<keyword evidence="8" id="KW-1185">Reference proteome</keyword>
<dbReference type="GO" id="GO:0015937">
    <property type="term" value="P:coenzyme A biosynthetic process"/>
    <property type="evidence" value="ECO:0007669"/>
    <property type="project" value="UniProtKB-UniRule"/>
</dbReference>
<dbReference type="PANTHER" id="PTHR10695">
    <property type="entry name" value="DEPHOSPHO-COA KINASE-RELATED"/>
    <property type="match status" value="1"/>
</dbReference>
<dbReference type="EC" id="2.7.1.24" evidence="5 6"/>
<organism evidence="7 8">
    <name type="scientific">Idiomarina tyrosinivorans</name>
    <dbReference type="NCBI Taxonomy" id="1445662"/>
    <lineage>
        <taxon>Bacteria</taxon>
        <taxon>Pseudomonadati</taxon>
        <taxon>Pseudomonadota</taxon>
        <taxon>Gammaproteobacteria</taxon>
        <taxon>Alteromonadales</taxon>
        <taxon>Idiomarinaceae</taxon>
        <taxon>Idiomarina</taxon>
    </lineage>
</organism>
<comment type="similarity">
    <text evidence="1 5">Belongs to the CoaE family.</text>
</comment>
<comment type="function">
    <text evidence="5">Catalyzes the phosphorylation of the 3'-hydroxyl group of dephosphocoenzyme A to form coenzyme A.</text>
</comment>
<reference evidence="7 8" key="1">
    <citation type="journal article" date="2011" name="Front. Microbiol.">
        <title>Genomic signatures of strain selection and enhancement in Bacillus atrophaeus var. globigii, a historical biowarfare simulant.</title>
        <authorList>
            <person name="Gibbons H.S."/>
            <person name="Broomall S.M."/>
            <person name="McNew L.A."/>
            <person name="Daligault H."/>
            <person name="Chapman C."/>
            <person name="Bruce D."/>
            <person name="Karavis M."/>
            <person name="Krepps M."/>
            <person name="McGregor P.A."/>
            <person name="Hong C."/>
            <person name="Park K.H."/>
            <person name="Akmal A."/>
            <person name="Feldman A."/>
            <person name="Lin J.S."/>
            <person name="Chang W.E."/>
            <person name="Higgs B.W."/>
            <person name="Demirev P."/>
            <person name="Lindquist J."/>
            <person name="Liem A."/>
            <person name="Fochler E."/>
            <person name="Read T.D."/>
            <person name="Tapia R."/>
            <person name="Johnson S."/>
            <person name="Bishop-Lilly K.A."/>
            <person name="Detter C."/>
            <person name="Han C."/>
            <person name="Sozhamannan S."/>
            <person name="Rosenzweig C.N."/>
            <person name="Skowronski E.W."/>
        </authorList>
    </citation>
    <scope>NUCLEOTIDE SEQUENCE [LARGE SCALE GENOMIC DNA]</scope>
    <source>
        <strain evidence="7 8">CC-PW-9</strain>
    </source>
</reference>
<dbReference type="PANTHER" id="PTHR10695:SF46">
    <property type="entry name" value="BIFUNCTIONAL COENZYME A SYNTHASE-RELATED"/>
    <property type="match status" value="1"/>
</dbReference>
<keyword evidence="5" id="KW-0808">Transferase</keyword>
<dbReference type="Proteomes" id="UP000287996">
    <property type="component" value="Unassembled WGS sequence"/>
</dbReference>
<dbReference type="SUPFAM" id="SSF52540">
    <property type="entry name" value="P-loop containing nucleoside triphosphate hydrolases"/>
    <property type="match status" value="1"/>
</dbReference>
<evidence type="ECO:0000256" key="5">
    <source>
        <dbReference type="HAMAP-Rule" id="MF_00376"/>
    </source>
</evidence>
<dbReference type="GO" id="GO:0005524">
    <property type="term" value="F:ATP binding"/>
    <property type="evidence" value="ECO:0007669"/>
    <property type="project" value="UniProtKB-UniRule"/>
</dbReference>
<evidence type="ECO:0000256" key="6">
    <source>
        <dbReference type="NCBIfam" id="TIGR00152"/>
    </source>
</evidence>
<proteinExistence type="inferred from homology"/>
<keyword evidence="2 5" id="KW-0547">Nucleotide-binding</keyword>
<dbReference type="GO" id="GO:0004140">
    <property type="term" value="F:dephospho-CoA kinase activity"/>
    <property type="evidence" value="ECO:0007669"/>
    <property type="project" value="UniProtKB-UniRule"/>
</dbReference>
<dbReference type="GO" id="GO:0005737">
    <property type="term" value="C:cytoplasm"/>
    <property type="evidence" value="ECO:0007669"/>
    <property type="project" value="UniProtKB-SubCell"/>
</dbReference>
<keyword evidence="3 5" id="KW-0067">ATP-binding</keyword>
<evidence type="ECO:0000256" key="4">
    <source>
        <dbReference type="ARBA" id="ARBA00022993"/>
    </source>
</evidence>
<keyword evidence="5 7" id="KW-0418">Kinase</keyword>
<dbReference type="PROSITE" id="PS51219">
    <property type="entry name" value="DPCK"/>
    <property type="match status" value="1"/>
</dbReference>
<evidence type="ECO:0000256" key="1">
    <source>
        <dbReference type="ARBA" id="ARBA00009018"/>
    </source>
</evidence>
<evidence type="ECO:0000256" key="2">
    <source>
        <dbReference type="ARBA" id="ARBA00022741"/>
    </source>
</evidence>
<comment type="subcellular location">
    <subcellularLocation>
        <location evidence="5">Cytoplasm</location>
    </subcellularLocation>
</comment>
<name>A0A432ZQ95_9GAMM</name>
<dbReference type="InterPro" id="IPR027417">
    <property type="entry name" value="P-loop_NTPase"/>
</dbReference>
<feature type="binding site" evidence="5">
    <location>
        <begin position="11"/>
        <end position="16"/>
    </location>
    <ligand>
        <name>ATP</name>
        <dbReference type="ChEBI" id="CHEBI:30616"/>
    </ligand>
</feature>
<dbReference type="Pfam" id="PF01121">
    <property type="entry name" value="CoaE"/>
    <property type="match status" value="1"/>
</dbReference>
<accession>A0A432ZQ95</accession>
<comment type="catalytic activity">
    <reaction evidence="5">
        <text>3'-dephospho-CoA + ATP = ADP + CoA + H(+)</text>
        <dbReference type="Rhea" id="RHEA:18245"/>
        <dbReference type="ChEBI" id="CHEBI:15378"/>
        <dbReference type="ChEBI" id="CHEBI:30616"/>
        <dbReference type="ChEBI" id="CHEBI:57287"/>
        <dbReference type="ChEBI" id="CHEBI:57328"/>
        <dbReference type="ChEBI" id="CHEBI:456216"/>
        <dbReference type="EC" id="2.7.1.24"/>
    </reaction>
</comment>
<dbReference type="AlphaFoldDB" id="A0A432ZQ95"/>
<sequence>MVIIGLTGGIGSGKSAASAAFAECGIDIVDADVVARQVVQPGSEALAKISAHFGASIIRANGSLDRAALREKIFANHDAKAWLNNLLHPLIRAQIIQQLQAAKSPYVVLVAPLLFENGLDALCQATVLIDVPEALQISRTQKRDGVSSEQVRAIMASQWSRQEKQAAATYIIDNSGTVADLKRHVESLHRQLFELATTKTSQ</sequence>
<comment type="caution">
    <text evidence="7">The sequence shown here is derived from an EMBL/GenBank/DDBJ whole genome shotgun (WGS) entry which is preliminary data.</text>
</comment>
<dbReference type="Gene3D" id="3.40.50.300">
    <property type="entry name" value="P-loop containing nucleotide triphosphate hydrolases"/>
    <property type="match status" value="1"/>
</dbReference>
<evidence type="ECO:0000256" key="3">
    <source>
        <dbReference type="ARBA" id="ARBA00022840"/>
    </source>
</evidence>
<evidence type="ECO:0000313" key="8">
    <source>
        <dbReference type="Proteomes" id="UP000287996"/>
    </source>
</evidence>
<dbReference type="InterPro" id="IPR001977">
    <property type="entry name" value="Depp_CoAkinase"/>
</dbReference>
<keyword evidence="5" id="KW-0963">Cytoplasm</keyword>
<gene>
    <name evidence="5" type="primary">coaE</name>
    <name evidence="7" type="ORF">CWI84_07135</name>
</gene>
<comment type="pathway">
    <text evidence="5">Cofactor biosynthesis; coenzyme A biosynthesis; CoA from (R)-pantothenate: step 5/5.</text>
</comment>
<protein>
    <recommendedName>
        <fullName evidence="5 6">Dephospho-CoA kinase</fullName>
        <ecNumber evidence="5 6">2.7.1.24</ecNumber>
    </recommendedName>
    <alternativeName>
        <fullName evidence="5">Dephosphocoenzyme A kinase</fullName>
    </alternativeName>
</protein>
<dbReference type="UniPathway" id="UPA00241">
    <property type="reaction ID" value="UER00356"/>
</dbReference>
<evidence type="ECO:0000313" key="7">
    <source>
        <dbReference type="EMBL" id="RUO80067.1"/>
    </source>
</evidence>
<dbReference type="CDD" id="cd02022">
    <property type="entry name" value="DPCK"/>
    <property type="match status" value="1"/>
</dbReference>
<dbReference type="HAMAP" id="MF_00376">
    <property type="entry name" value="Dephospho_CoA_kinase"/>
    <property type="match status" value="1"/>
</dbReference>
<dbReference type="EMBL" id="PIQH01000006">
    <property type="protein sequence ID" value="RUO80067.1"/>
    <property type="molecule type" value="Genomic_DNA"/>
</dbReference>
<dbReference type="OrthoDB" id="9812943at2"/>
<keyword evidence="4 5" id="KW-0173">Coenzyme A biosynthesis</keyword>
<dbReference type="NCBIfam" id="TIGR00152">
    <property type="entry name" value="dephospho-CoA kinase"/>
    <property type="match status" value="1"/>
</dbReference>
<dbReference type="RefSeq" id="WP_126841904.1">
    <property type="nucleotide sequence ID" value="NZ_PIQH01000006.1"/>
</dbReference>